<dbReference type="AlphaFoldDB" id="Q0IED8"/>
<evidence type="ECO:0000256" key="1">
    <source>
        <dbReference type="SAM" id="SignalP"/>
    </source>
</evidence>
<protein>
    <submittedName>
        <fullName evidence="2">AAEL010824-PA</fullName>
    </submittedName>
</protein>
<dbReference type="Proteomes" id="UP000682892">
    <property type="component" value="Unassembled WGS sequence"/>
</dbReference>
<reference evidence="2" key="1">
    <citation type="submission" date="2005-10" db="EMBL/GenBank/DDBJ databases">
        <authorList>
            <person name="Loftus B.J."/>
            <person name="Nene V.M."/>
            <person name="Hannick L.I."/>
            <person name="Bidwell S."/>
            <person name="Haas B."/>
            <person name="Amedeo P."/>
            <person name="Orvis J."/>
            <person name="Wortman J.R."/>
            <person name="White O.R."/>
            <person name="Salzberg S."/>
            <person name="Shumway M."/>
            <person name="Koo H."/>
            <person name="Zhao Y."/>
            <person name="Holmes M."/>
            <person name="Miller J."/>
            <person name="Schatz M."/>
            <person name="Pop M."/>
            <person name="Pai G."/>
            <person name="Utterback T."/>
            <person name="Rogers Y.-H."/>
            <person name="Kravitz S."/>
            <person name="Fraser C.M."/>
        </authorList>
    </citation>
    <scope>NUCLEOTIDE SEQUENCE</scope>
    <source>
        <strain evidence="2">Liverpool</strain>
    </source>
</reference>
<proteinExistence type="predicted"/>
<organism evidence="2 3">
    <name type="scientific">Aedes aegypti</name>
    <name type="common">Yellowfever mosquito</name>
    <name type="synonym">Culex aegypti</name>
    <dbReference type="NCBI Taxonomy" id="7159"/>
    <lineage>
        <taxon>Eukaryota</taxon>
        <taxon>Metazoa</taxon>
        <taxon>Ecdysozoa</taxon>
        <taxon>Arthropoda</taxon>
        <taxon>Hexapoda</taxon>
        <taxon>Insecta</taxon>
        <taxon>Pterygota</taxon>
        <taxon>Neoptera</taxon>
        <taxon>Endopterygota</taxon>
        <taxon>Diptera</taxon>
        <taxon>Nematocera</taxon>
        <taxon>Culicoidea</taxon>
        <taxon>Culicidae</taxon>
        <taxon>Culicinae</taxon>
        <taxon>Aedini</taxon>
        <taxon>Aedes</taxon>
        <taxon>Stegomyia</taxon>
    </lineage>
</organism>
<reference evidence="2" key="2">
    <citation type="journal article" date="2007" name="Science">
        <title>Genome sequence of Aedes aegypti, a major arbovirus vector.</title>
        <authorList>
            <person name="Nene V."/>
            <person name="Wortman J.R."/>
            <person name="Lawson D."/>
            <person name="Haas B."/>
            <person name="Kodira C."/>
            <person name="Tu Z.J."/>
            <person name="Loftus B."/>
            <person name="Xi Z."/>
            <person name="Megy K."/>
            <person name="Grabherr M."/>
            <person name="Ren Q."/>
            <person name="Zdobnov E.M."/>
            <person name="Lobo N.F."/>
            <person name="Campbell K.S."/>
            <person name="Brown S.E."/>
            <person name="Bonaldo M.F."/>
            <person name="Zhu J."/>
            <person name="Sinkins S.P."/>
            <person name="Hogenkamp D.G."/>
            <person name="Amedeo P."/>
            <person name="Arensburger P."/>
            <person name="Atkinson P.W."/>
            <person name="Bidwell S."/>
            <person name="Biedler J."/>
            <person name="Birney E."/>
            <person name="Bruggner R.V."/>
            <person name="Costas J."/>
            <person name="Coy M.R."/>
            <person name="Crabtree J."/>
            <person name="Crawford M."/>
            <person name="Debruyn B."/>
            <person name="Decaprio D."/>
            <person name="Eiglmeier K."/>
            <person name="Eisenstadt E."/>
            <person name="El-Dorry H."/>
            <person name="Gelbart W.M."/>
            <person name="Gomes S.L."/>
            <person name="Hammond M."/>
            <person name="Hannick L.I."/>
            <person name="Hogan J.R."/>
            <person name="Holmes M.H."/>
            <person name="Jaffe D."/>
            <person name="Johnston J.S."/>
            <person name="Kennedy R.C."/>
            <person name="Koo H."/>
            <person name="Kravitz S."/>
            <person name="Kriventseva E.V."/>
            <person name="Kulp D."/>
            <person name="Labutti K."/>
            <person name="Lee E."/>
            <person name="Li S."/>
            <person name="Lovin D.D."/>
            <person name="Mao C."/>
            <person name="Mauceli E."/>
            <person name="Menck C.F."/>
            <person name="Miller J.R."/>
            <person name="Montgomery P."/>
            <person name="Mori A."/>
            <person name="Nascimento A.L."/>
            <person name="Naveira H.F."/>
            <person name="Nusbaum C."/>
            <person name="O'leary S."/>
            <person name="Orvis J."/>
            <person name="Pertea M."/>
            <person name="Quesneville H."/>
            <person name="Reidenbach K.R."/>
            <person name="Rogers Y.H."/>
            <person name="Roth C.W."/>
            <person name="Schneider J.R."/>
            <person name="Schatz M."/>
            <person name="Shumway M."/>
            <person name="Stanke M."/>
            <person name="Stinson E.O."/>
            <person name="Tubio J.M."/>
            <person name="Vanzee J.P."/>
            <person name="Verjovski-Almeida S."/>
            <person name="Werner D."/>
            <person name="White O."/>
            <person name="Wyder S."/>
            <person name="Zeng Q."/>
            <person name="Zhao Q."/>
            <person name="Zhao Y."/>
            <person name="Hill C.A."/>
            <person name="Raikhel A.S."/>
            <person name="Soares M.B."/>
            <person name="Knudson D.L."/>
            <person name="Lee N.H."/>
            <person name="Galagan J."/>
            <person name="Salzberg S.L."/>
            <person name="Paulsen I.T."/>
            <person name="Dimopoulos G."/>
            <person name="Collins F.H."/>
            <person name="Birren B."/>
            <person name="Fraser-Liggett C.M."/>
            <person name="Severson D.W."/>
        </authorList>
    </citation>
    <scope>NUCLEOTIDE SEQUENCE [LARGE SCALE GENOMIC DNA]</scope>
    <source>
        <strain evidence="2">Liverpool</strain>
    </source>
</reference>
<name>Q0IED8_AEDAE</name>
<dbReference type="EMBL" id="CH477695">
    <property type="protein sequence ID" value="EAT37160.1"/>
    <property type="molecule type" value="Genomic_DNA"/>
</dbReference>
<keyword evidence="1" id="KW-0732">Signal</keyword>
<dbReference type="eggNOG" id="ENOG502T928">
    <property type="taxonomic scope" value="Eukaryota"/>
</dbReference>
<feature type="signal peptide" evidence="1">
    <location>
        <begin position="1"/>
        <end position="21"/>
    </location>
</feature>
<evidence type="ECO:0000313" key="3">
    <source>
        <dbReference type="Proteomes" id="UP000682892"/>
    </source>
</evidence>
<reference evidence="2" key="3">
    <citation type="submission" date="2012-09" db="EMBL/GenBank/DDBJ databases">
        <authorList>
            <consortium name="VectorBase"/>
        </authorList>
    </citation>
    <scope>NUCLEOTIDE SEQUENCE</scope>
    <source>
        <strain evidence="2">Liverpool</strain>
    </source>
</reference>
<feature type="chain" id="PRO_5014306741" evidence="1">
    <location>
        <begin position="22"/>
        <end position="207"/>
    </location>
</feature>
<evidence type="ECO:0000313" key="2">
    <source>
        <dbReference type="EMBL" id="EAT37160.1"/>
    </source>
</evidence>
<dbReference type="PaxDb" id="7159-AAEL010824-PA"/>
<dbReference type="OMA" id="YRIRNTW"/>
<dbReference type="HOGENOM" id="CLU_1344456_0_0_1"/>
<accession>Q0IED8</accession>
<gene>
    <name evidence="2" type="ORF">AaeL_AAEL010824</name>
</gene>
<dbReference type="PhylomeDB" id="Q0IED8"/>
<dbReference type="Gene3D" id="2.80.10.50">
    <property type="match status" value="1"/>
</dbReference>
<sequence length="207" mass="24415">MELLQILGLVLSALLFDTGFAEQRPATFCQCPCESRVAINKDLFKCMTILSVKTGGYLTADEHYVYIRGSERYVFVTDQNKLWGTGKWKVVYNEANDRTYSLKNEYVKEWLHTGTDQQARDAFRRYTLTQVKGVENVPPRDGYWQFIPDPKIGKDVYRIRNAFTGEFLYVDDEKHDQRNAYNRAYLWRHVGHYQNTDNRHWFKLGKC</sequence>